<evidence type="ECO:0000259" key="2">
    <source>
        <dbReference type="Pfam" id="PF10056"/>
    </source>
</evidence>
<proteinExistence type="predicted"/>
<evidence type="ECO:0000313" key="4">
    <source>
        <dbReference type="Proteomes" id="UP001349262"/>
    </source>
</evidence>
<gene>
    <name evidence="3" type="ORF">MRSR164_18335</name>
</gene>
<feature type="domain" description="DUF2293" evidence="2">
    <location>
        <begin position="26"/>
        <end position="105"/>
    </location>
</feature>
<comment type="caution">
    <text evidence="3">The sequence shown here is derived from an EMBL/GenBank/DDBJ whole genome shotgun (WGS) entry which is preliminary data.</text>
</comment>
<feature type="region of interest" description="Disordered" evidence="1">
    <location>
        <begin position="1"/>
        <end position="21"/>
    </location>
</feature>
<dbReference type="EMBL" id="MLBY01000005">
    <property type="protein sequence ID" value="MEE7458662.1"/>
    <property type="molecule type" value="Genomic_DNA"/>
</dbReference>
<dbReference type="Pfam" id="PF10056">
    <property type="entry name" value="DUF2293"/>
    <property type="match status" value="1"/>
</dbReference>
<evidence type="ECO:0000313" key="3">
    <source>
        <dbReference type="EMBL" id="MEE7458662.1"/>
    </source>
</evidence>
<dbReference type="Proteomes" id="UP001349262">
    <property type="component" value="Unassembled WGS sequence"/>
</dbReference>
<reference evidence="3 4" key="1">
    <citation type="journal article" date="2012" name="Genet. Mol. Biol.">
        <title>Analysis of 16S rRNA and mxaF genes revealing insights into Methylobacterium niche-specific plant association.</title>
        <authorList>
            <person name="Dourado M.N."/>
            <person name="Andreote F.D."/>
            <person name="Dini-Andreote F."/>
            <person name="Conti R."/>
            <person name="Araujo J.M."/>
            <person name="Araujo W.L."/>
        </authorList>
    </citation>
    <scope>NUCLEOTIDE SEQUENCE [LARGE SCALE GENOMIC DNA]</scope>
    <source>
        <strain evidence="3 4">SR1.6/4</strain>
    </source>
</reference>
<organism evidence="3 4">
    <name type="scientific">Methylobacterium radiotolerans</name>
    <dbReference type="NCBI Taxonomy" id="31998"/>
    <lineage>
        <taxon>Bacteria</taxon>
        <taxon>Pseudomonadati</taxon>
        <taxon>Pseudomonadota</taxon>
        <taxon>Alphaproteobacteria</taxon>
        <taxon>Hyphomicrobiales</taxon>
        <taxon>Methylobacteriaceae</taxon>
        <taxon>Methylobacterium</taxon>
    </lineage>
</organism>
<accession>A0ABU7TDF4</accession>
<dbReference type="InterPro" id="IPR018744">
    <property type="entry name" value="DUF2293"/>
</dbReference>
<name>A0ABU7TDF4_9HYPH</name>
<protein>
    <recommendedName>
        <fullName evidence="2">DUF2293 domain-containing protein</fullName>
    </recommendedName>
</protein>
<evidence type="ECO:0000256" key="1">
    <source>
        <dbReference type="SAM" id="MobiDB-lite"/>
    </source>
</evidence>
<sequence>MTGRESPGRSTAPAPKGDRRAAVADALARLAPRLPDFEAEAALDRALRSTGLRGAAPETAAWLALTALARHAFTDYDDLLEEGYDRDSARHFVLDDMNAVLAEWGCRRQVSDEMPETDGIPPDDLAEL</sequence>
<keyword evidence="4" id="KW-1185">Reference proteome</keyword>